<organism evidence="1">
    <name type="scientific">Siphoviridae sp. ctGyV19</name>
    <dbReference type="NCBI Taxonomy" id="2826225"/>
    <lineage>
        <taxon>Viruses</taxon>
        <taxon>Duplodnaviria</taxon>
        <taxon>Heunggongvirae</taxon>
        <taxon>Uroviricota</taxon>
        <taxon>Caudoviricetes</taxon>
    </lineage>
</organism>
<accession>A0A8S5MVA6</accession>
<reference evidence="1" key="1">
    <citation type="journal article" date="2021" name="Proc. Natl. Acad. Sci. U.S.A.">
        <title>A Catalog of Tens of Thousands of Viruses from Human Metagenomes Reveals Hidden Associations with Chronic Diseases.</title>
        <authorList>
            <person name="Tisza M.J."/>
            <person name="Buck C.B."/>
        </authorList>
    </citation>
    <scope>NUCLEOTIDE SEQUENCE</scope>
    <source>
        <strain evidence="1">CtGyV19</strain>
    </source>
</reference>
<sequence>MRYPAFRVSQLFTHLVLHRFLFNRFNLSIPLQFFEISCL</sequence>
<evidence type="ECO:0000313" key="1">
    <source>
        <dbReference type="EMBL" id="DAD86132.1"/>
    </source>
</evidence>
<protein>
    <submittedName>
        <fullName evidence="1">Uncharacterized protein</fullName>
    </submittedName>
</protein>
<name>A0A8S5MVA6_9CAUD</name>
<proteinExistence type="predicted"/>
<dbReference type="EMBL" id="BK014994">
    <property type="protein sequence ID" value="DAD86132.1"/>
    <property type="molecule type" value="Genomic_DNA"/>
</dbReference>